<reference evidence="3 4" key="1">
    <citation type="journal article" date="2019" name="Nat. Ecol. Evol.">
        <title>Megaphylogeny resolves global patterns of mushroom evolution.</title>
        <authorList>
            <person name="Varga T."/>
            <person name="Krizsan K."/>
            <person name="Foldi C."/>
            <person name="Dima B."/>
            <person name="Sanchez-Garcia M."/>
            <person name="Sanchez-Ramirez S."/>
            <person name="Szollosi G.J."/>
            <person name="Szarkandi J.G."/>
            <person name="Papp V."/>
            <person name="Albert L."/>
            <person name="Andreopoulos W."/>
            <person name="Angelini C."/>
            <person name="Antonin V."/>
            <person name="Barry K.W."/>
            <person name="Bougher N.L."/>
            <person name="Buchanan P."/>
            <person name="Buyck B."/>
            <person name="Bense V."/>
            <person name="Catcheside P."/>
            <person name="Chovatia M."/>
            <person name="Cooper J."/>
            <person name="Damon W."/>
            <person name="Desjardin D."/>
            <person name="Finy P."/>
            <person name="Geml J."/>
            <person name="Haridas S."/>
            <person name="Hughes K."/>
            <person name="Justo A."/>
            <person name="Karasinski D."/>
            <person name="Kautmanova I."/>
            <person name="Kiss B."/>
            <person name="Kocsube S."/>
            <person name="Kotiranta H."/>
            <person name="LaButti K.M."/>
            <person name="Lechner B.E."/>
            <person name="Liimatainen K."/>
            <person name="Lipzen A."/>
            <person name="Lukacs Z."/>
            <person name="Mihaltcheva S."/>
            <person name="Morgado L.N."/>
            <person name="Niskanen T."/>
            <person name="Noordeloos M.E."/>
            <person name="Ohm R.A."/>
            <person name="Ortiz-Santana B."/>
            <person name="Ovrebo C."/>
            <person name="Racz N."/>
            <person name="Riley R."/>
            <person name="Savchenko A."/>
            <person name="Shiryaev A."/>
            <person name="Soop K."/>
            <person name="Spirin V."/>
            <person name="Szebenyi C."/>
            <person name="Tomsovsky M."/>
            <person name="Tulloss R.E."/>
            <person name="Uehling J."/>
            <person name="Grigoriev I.V."/>
            <person name="Vagvolgyi C."/>
            <person name="Papp T."/>
            <person name="Martin F.M."/>
            <person name="Miettinen O."/>
            <person name="Hibbett D.S."/>
            <person name="Nagy L.G."/>
        </authorList>
    </citation>
    <scope>NUCLEOTIDE SEQUENCE [LARGE SCALE GENOMIC DNA]</scope>
    <source>
        <strain evidence="3 4">FP101781</strain>
    </source>
</reference>
<feature type="transmembrane region" description="Helical" evidence="2">
    <location>
        <begin position="116"/>
        <end position="138"/>
    </location>
</feature>
<evidence type="ECO:0000313" key="4">
    <source>
        <dbReference type="Proteomes" id="UP000298030"/>
    </source>
</evidence>
<evidence type="ECO:0000313" key="3">
    <source>
        <dbReference type="EMBL" id="TEB23372.1"/>
    </source>
</evidence>
<comment type="caution">
    <text evidence="3">The sequence shown here is derived from an EMBL/GenBank/DDBJ whole genome shotgun (WGS) entry which is preliminary data.</text>
</comment>
<keyword evidence="4" id="KW-1185">Reference proteome</keyword>
<evidence type="ECO:0000256" key="2">
    <source>
        <dbReference type="SAM" id="Phobius"/>
    </source>
</evidence>
<dbReference type="Proteomes" id="UP000298030">
    <property type="component" value="Unassembled WGS sequence"/>
</dbReference>
<accession>A0A4Y7SNN6</accession>
<feature type="transmembrane region" description="Helical" evidence="2">
    <location>
        <begin position="158"/>
        <end position="179"/>
    </location>
</feature>
<feature type="region of interest" description="Disordered" evidence="1">
    <location>
        <begin position="323"/>
        <end position="342"/>
    </location>
</feature>
<dbReference type="OrthoDB" id="3197626at2759"/>
<feature type="transmembrane region" description="Helical" evidence="2">
    <location>
        <begin position="86"/>
        <end position="104"/>
    </location>
</feature>
<keyword evidence="2" id="KW-0472">Membrane</keyword>
<gene>
    <name evidence="3" type="ORF">FA13DRAFT_1694505</name>
</gene>
<protein>
    <recommendedName>
        <fullName evidence="5">Transmembrane protein</fullName>
    </recommendedName>
</protein>
<evidence type="ECO:0000256" key="1">
    <source>
        <dbReference type="SAM" id="MobiDB-lite"/>
    </source>
</evidence>
<proteinExistence type="predicted"/>
<feature type="transmembrane region" description="Helical" evidence="2">
    <location>
        <begin position="16"/>
        <end position="33"/>
    </location>
</feature>
<name>A0A4Y7SNN6_COPMI</name>
<keyword evidence="2" id="KW-0812">Transmembrane</keyword>
<dbReference type="AlphaFoldDB" id="A0A4Y7SNN6"/>
<sequence>MVDWSSPEEIARNADAFGKFMHVLLGLYIWEWFTSLDFDWQYITGKKSFRWPLTFYFLNRYCLLFALIGIAIALNVKTEINCQGLYTFNQCFGNAAIGLASINLSLRTIAVWSQAWYIVVPLVAVILGHWSLLLHGILLKAAWIPGQGCVITETNSTLLAATFIYTMSFDFVVLTLTAWKLFQPNSGRSKLVELIFSDGLIYFLIAFLGNLVATIFMLLNLNPVMSIIANVPSAIASTIVALRVVRRLSRFTSAGVERFATTTQNSTLAFRSQGSRAPKLASSRVNGCKTNDGDQRPIYSQMETFDSPADKYDYDAAGNRVKADTYDPEAQEISNEFKRPPY</sequence>
<dbReference type="EMBL" id="QPFP01000079">
    <property type="protein sequence ID" value="TEB23372.1"/>
    <property type="molecule type" value="Genomic_DNA"/>
</dbReference>
<evidence type="ECO:0008006" key="5">
    <source>
        <dbReference type="Google" id="ProtNLM"/>
    </source>
</evidence>
<feature type="transmembrane region" description="Helical" evidence="2">
    <location>
        <begin position="53"/>
        <end position="74"/>
    </location>
</feature>
<feature type="transmembrane region" description="Helical" evidence="2">
    <location>
        <begin position="200"/>
        <end position="219"/>
    </location>
</feature>
<organism evidence="3 4">
    <name type="scientific">Coprinellus micaceus</name>
    <name type="common">Glistening ink-cap mushroom</name>
    <name type="synonym">Coprinus micaceus</name>
    <dbReference type="NCBI Taxonomy" id="71717"/>
    <lineage>
        <taxon>Eukaryota</taxon>
        <taxon>Fungi</taxon>
        <taxon>Dikarya</taxon>
        <taxon>Basidiomycota</taxon>
        <taxon>Agaricomycotina</taxon>
        <taxon>Agaricomycetes</taxon>
        <taxon>Agaricomycetidae</taxon>
        <taxon>Agaricales</taxon>
        <taxon>Agaricineae</taxon>
        <taxon>Psathyrellaceae</taxon>
        <taxon>Coprinellus</taxon>
    </lineage>
</organism>
<keyword evidence="2" id="KW-1133">Transmembrane helix</keyword>